<dbReference type="NCBIfam" id="TIGR02630">
    <property type="entry name" value="xylose_isom_A"/>
    <property type="match status" value="1"/>
</dbReference>
<feature type="binding site" evidence="9">
    <location>
        <position position="299"/>
    </location>
    <ligand>
        <name>Mg(2+)</name>
        <dbReference type="ChEBI" id="CHEBI:18420"/>
        <label>1</label>
    </ligand>
</feature>
<evidence type="ECO:0000256" key="1">
    <source>
        <dbReference type="ARBA" id="ARBA00005765"/>
    </source>
</evidence>
<dbReference type="InterPro" id="IPR036237">
    <property type="entry name" value="Xyl_isomerase-like_sf"/>
</dbReference>
<evidence type="ECO:0000256" key="8">
    <source>
        <dbReference type="ARBA" id="ARBA00033659"/>
    </source>
</evidence>
<feature type="active site" evidence="9">
    <location>
        <position position="107"/>
    </location>
</feature>
<evidence type="ECO:0000256" key="9">
    <source>
        <dbReference type="HAMAP-Rule" id="MF_00455"/>
    </source>
</evidence>
<evidence type="ECO:0000256" key="5">
    <source>
        <dbReference type="ARBA" id="ARBA00022723"/>
    </source>
</evidence>
<evidence type="ECO:0000256" key="10">
    <source>
        <dbReference type="RuleBase" id="RU000609"/>
    </source>
</evidence>
<feature type="binding site" evidence="9">
    <location>
        <position position="274"/>
    </location>
    <ligand>
        <name>Mg(2+)</name>
        <dbReference type="ChEBI" id="CHEBI:18420"/>
        <label>2</label>
    </ligand>
</feature>
<feature type="binding site" evidence="9">
    <location>
        <position position="235"/>
    </location>
    <ligand>
        <name>Mg(2+)</name>
        <dbReference type="ChEBI" id="CHEBI:18420"/>
        <label>1</label>
    </ligand>
</feature>
<dbReference type="HAMAP" id="MF_00455">
    <property type="entry name" value="Xylose_isom_A"/>
    <property type="match status" value="1"/>
</dbReference>
<dbReference type="SUPFAM" id="SSF51658">
    <property type="entry name" value="Xylose isomerase-like"/>
    <property type="match status" value="1"/>
</dbReference>
<comment type="subcellular location">
    <subcellularLocation>
        <location evidence="9 11">Cytoplasm</location>
    </subcellularLocation>
</comment>
<comment type="subunit">
    <text evidence="2 9 11">Homotetramer.</text>
</comment>
<accession>A0A2U8Q1K8</accession>
<dbReference type="Gene3D" id="3.20.20.150">
    <property type="entry name" value="Divalent-metal-dependent TIM barrel enzymes"/>
    <property type="match status" value="1"/>
</dbReference>
<dbReference type="InterPro" id="IPR001998">
    <property type="entry name" value="Xylose_isomerase"/>
</dbReference>
<dbReference type="PANTHER" id="PTHR48408:SF1">
    <property type="entry name" value="XYLOSE ISOMERASE"/>
    <property type="match status" value="1"/>
</dbReference>
<evidence type="ECO:0000313" key="13">
    <source>
        <dbReference type="Proteomes" id="UP000215884"/>
    </source>
</evidence>
<feature type="active site" evidence="9">
    <location>
        <position position="104"/>
    </location>
</feature>
<evidence type="ECO:0000256" key="6">
    <source>
        <dbReference type="ARBA" id="ARBA00023235"/>
    </source>
</evidence>
<dbReference type="PRINTS" id="PR00688">
    <property type="entry name" value="XYLOSISMRASE"/>
</dbReference>
<evidence type="ECO:0000256" key="11">
    <source>
        <dbReference type="RuleBase" id="RU000610"/>
    </source>
</evidence>
<comment type="cofactor">
    <cofactor evidence="9">
        <name>Mg(2+)</name>
        <dbReference type="ChEBI" id="CHEBI:18420"/>
    </cofactor>
    <text evidence="9">Binds 2 magnesium ions per subunit.</text>
</comment>
<dbReference type="Proteomes" id="UP000215884">
    <property type="component" value="Chromosome"/>
</dbReference>
<feature type="binding site" evidence="9">
    <location>
        <position position="310"/>
    </location>
    <ligand>
        <name>Mg(2+)</name>
        <dbReference type="ChEBI" id="CHEBI:18420"/>
        <label>2</label>
    </ligand>
</feature>
<dbReference type="PROSITE" id="PS51415">
    <property type="entry name" value="XYLOSE_ISOMERASE"/>
    <property type="match status" value="1"/>
</dbReference>
<dbReference type="GO" id="GO:0009045">
    <property type="term" value="F:xylose isomerase activity"/>
    <property type="evidence" value="ECO:0007669"/>
    <property type="project" value="UniProtKB-UniRule"/>
</dbReference>
<dbReference type="AlphaFoldDB" id="A0A2U8Q1K8"/>
<dbReference type="GO" id="GO:0042732">
    <property type="term" value="P:D-xylose metabolic process"/>
    <property type="evidence" value="ECO:0007669"/>
    <property type="project" value="UniProtKB-UniRule"/>
</dbReference>
<evidence type="ECO:0000256" key="4">
    <source>
        <dbReference type="ARBA" id="ARBA00022629"/>
    </source>
</evidence>
<dbReference type="EC" id="5.3.1.5" evidence="3 9"/>
<proteinExistence type="inferred from homology"/>
<keyword evidence="6 9" id="KW-0413">Isomerase</keyword>
<evidence type="ECO:0000313" key="12">
    <source>
        <dbReference type="EMBL" id="AWM03811.1"/>
    </source>
</evidence>
<organism evidence="12 13">
    <name type="scientific">Bradyrhizobium amphicarpaeae</name>
    <dbReference type="NCBI Taxonomy" id="1404768"/>
    <lineage>
        <taxon>Bacteria</taxon>
        <taxon>Pseudomonadati</taxon>
        <taxon>Pseudomonadota</taxon>
        <taxon>Alphaproteobacteria</taxon>
        <taxon>Hyphomicrobiales</taxon>
        <taxon>Nitrobacteraceae</taxon>
        <taxon>Bradyrhizobium</taxon>
    </lineage>
</organism>
<reference evidence="12 13" key="2">
    <citation type="journal article" date="2019" name="Int. J. Syst. Evol. Microbiol.">
        <title>Description and complete genome sequence of Bradyrhizobium amphicarpaeae sp. nov., harbouring photosystem and nitrogen-fixation genes.</title>
        <authorList>
            <person name="Bromfield E.S.P."/>
            <person name="Cloutier S."/>
            <person name="Nguyen H.D.T."/>
        </authorList>
    </citation>
    <scope>NUCLEOTIDE SEQUENCE [LARGE SCALE GENOMIC DNA]</scope>
    <source>
        <strain evidence="12 13">39S1MB</strain>
    </source>
</reference>
<feature type="binding site" evidence="9">
    <location>
        <position position="342"/>
    </location>
    <ligand>
        <name>Mg(2+)</name>
        <dbReference type="ChEBI" id="CHEBI:18420"/>
        <label>1</label>
    </ligand>
</feature>
<dbReference type="NCBIfam" id="NF003998">
    <property type="entry name" value="PRK05474.1"/>
    <property type="match status" value="1"/>
</dbReference>
<dbReference type="KEGG" id="brq:CIT40_29815"/>
<feature type="binding site" evidence="9">
    <location>
        <position position="312"/>
    </location>
    <ligand>
        <name>Mg(2+)</name>
        <dbReference type="ChEBI" id="CHEBI:18420"/>
        <label>2</label>
    </ligand>
</feature>
<feature type="binding site" evidence="9">
    <location>
        <position position="271"/>
    </location>
    <ligand>
        <name>Mg(2+)</name>
        <dbReference type="ChEBI" id="CHEBI:18420"/>
        <label>2</label>
    </ligand>
</feature>
<feature type="binding site" evidence="9">
    <location>
        <position position="271"/>
    </location>
    <ligand>
        <name>Mg(2+)</name>
        <dbReference type="ChEBI" id="CHEBI:18420"/>
        <label>1</label>
    </ligand>
</feature>
<name>A0A2U8Q1K8_9BRAD</name>
<keyword evidence="7 9" id="KW-0119">Carbohydrate metabolism</keyword>
<comment type="similarity">
    <text evidence="1 9 10">Belongs to the xylose isomerase family.</text>
</comment>
<keyword evidence="5 9" id="KW-0479">Metal-binding</keyword>
<keyword evidence="9" id="KW-0963">Cytoplasm</keyword>
<dbReference type="RefSeq" id="WP_094893158.1">
    <property type="nucleotide sequence ID" value="NZ_CP029426.2"/>
</dbReference>
<evidence type="ECO:0000256" key="7">
    <source>
        <dbReference type="ARBA" id="ARBA00023277"/>
    </source>
</evidence>
<evidence type="ECO:0000256" key="3">
    <source>
        <dbReference type="ARBA" id="ARBA00011958"/>
    </source>
</evidence>
<dbReference type="PANTHER" id="PTHR48408">
    <property type="match status" value="1"/>
</dbReference>
<sequence>MNAPAKFFDADAPVAFVGKDAAQAPAFRWYDKDRLVHGRRLEDHLRFAVCYWHSLCWPGGDPFGGETFLRPWHQGGDAMAQARAKADVAFELFRLLDVPFFTFHDVDAAPEGASLAESVANLNAIADLFEQKMAAAKVRLLWGTANLFTHRRYMAGAATNPDPEIFTYAAGQVRAALEVTHRLRGRNYVLWGGREGYETLLNTDLKRELDQLGRFISLVVEHKHKIGFKGPILIEPKPKEPTKHQYDFDVATCYGFLERYDLLNDVKLNIEQNHAILAGHSFHHEVALAEALGVFGSLDINRGDDLLGWDTDQFAMNVPELALVFHEMLNRGGFTSGGLNFDAKIRRQSIDPDDLIHAHVGSMDACARAFLAAADMVDAGALTAPLTERYQGWAGPEGRAILGGQRSLADLADRALAPGFDPQPRSGRQEYLESLVNRYV</sequence>
<gene>
    <name evidence="9 12" type="primary">xylA</name>
    <name evidence="12" type="ORF">CIT40_29815</name>
</gene>
<reference evidence="12 13" key="1">
    <citation type="journal article" date="2017" name="Syst. Appl. Microbiol.">
        <title>Soybeans inoculated with root zone soils of Canadian native legumes harbour diverse and novel Bradyrhizobium spp. that possess agricultural potential.</title>
        <authorList>
            <person name="Bromfield E.S.P."/>
            <person name="Cloutier S."/>
            <person name="Tambong J.T."/>
            <person name="Tran Thi T.V."/>
        </authorList>
    </citation>
    <scope>NUCLEOTIDE SEQUENCE [LARGE SCALE GENOMIC DNA]</scope>
    <source>
        <strain evidence="12 13">39S1MB</strain>
    </source>
</reference>
<keyword evidence="9" id="KW-0460">Magnesium</keyword>
<dbReference type="EMBL" id="CP029426">
    <property type="protein sequence ID" value="AWM03811.1"/>
    <property type="molecule type" value="Genomic_DNA"/>
</dbReference>
<evidence type="ECO:0000256" key="2">
    <source>
        <dbReference type="ARBA" id="ARBA00011881"/>
    </source>
</evidence>
<comment type="catalytic activity">
    <reaction evidence="8 9 10">
        <text>alpha-D-xylose = alpha-D-xylulofuranose</text>
        <dbReference type="Rhea" id="RHEA:22816"/>
        <dbReference type="ChEBI" id="CHEBI:28518"/>
        <dbReference type="ChEBI" id="CHEBI:188998"/>
        <dbReference type="EC" id="5.3.1.5"/>
    </reaction>
</comment>
<keyword evidence="13" id="KW-1185">Reference proteome</keyword>
<dbReference type="OrthoDB" id="9763981at2"/>
<keyword evidence="4 9" id="KW-0859">Xylose metabolism</keyword>
<protein>
    <recommendedName>
        <fullName evidence="3 9">Xylose isomerase</fullName>
        <ecNumber evidence="3 9">5.3.1.5</ecNumber>
    </recommendedName>
</protein>
<dbReference type="GO" id="GO:0005737">
    <property type="term" value="C:cytoplasm"/>
    <property type="evidence" value="ECO:0007669"/>
    <property type="project" value="UniProtKB-SubCell"/>
</dbReference>
<dbReference type="GO" id="GO:0000287">
    <property type="term" value="F:magnesium ion binding"/>
    <property type="evidence" value="ECO:0007669"/>
    <property type="project" value="UniProtKB-UniRule"/>
</dbReference>
<dbReference type="InterPro" id="IPR013452">
    <property type="entry name" value="Xylose_isom_bac"/>
</dbReference>